<dbReference type="EMBL" id="VUKA01000004">
    <property type="protein sequence ID" value="KAA2213307.1"/>
    <property type="molecule type" value="Genomic_DNA"/>
</dbReference>
<dbReference type="Pfam" id="PF04314">
    <property type="entry name" value="PCuAC"/>
    <property type="match status" value="1"/>
</dbReference>
<evidence type="ECO:0000313" key="1">
    <source>
        <dbReference type="EMBL" id="KAA2213307.1"/>
    </source>
</evidence>
<reference evidence="1 2" key="1">
    <citation type="journal article" date="2015" name="Int. J. Syst. Evol. Microbiol.">
        <title>Roseomonas oryzae sp. nov., isolated from paddy rhizosphere soil.</title>
        <authorList>
            <person name="Ramaprasad E.V."/>
            <person name="Sasikala Ch."/>
            <person name="Ramana Ch.V."/>
        </authorList>
    </citation>
    <scope>NUCLEOTIDE SEQUENCE [LARGE SCALE GENOMIC DNA]</scope>
    <source>
        <strain evidence="1 2">KCTC 42542</strain>
    </source>
</reference>
<dbReference type="InterPro" id="IPR036182">
    <property type="entry name" value="PCuAC_sf"/>
</dbReference>
<protein>
    <submittedName>
        <fullName evidence="1">Copper chaperone PCu(A)C</fullName>
    </submittedName>
</protein>
<keyword evidence="2" id="KW-1185">Reference proteome</keyword>
<dbReference type="Proteomes" id="UP000322110">
    <property type="component" value="Unassembled WGS sequence"/>
</dbReference>
<organism evidence="1 2">
    <name type="scientific">Teichococcus oryzae</name>
    <dbReference type="NCBI Taxonomy" id="1608942"/>
    <lineage>
        <taxon>Bacteria</taxon>
        <taxon>Pseudomonadati</taxon>
        <taxon>Pseudomonadota</taxon>
        <taxon>Alphaproteobacteria</taxon>
        <taxon>Acetobacterales</taxon>
        <taxon>Roseomonadaceae</taxon>
        <taxon>Roseomonas</taxon>
    </lineage>
</organism>
<name>A0A5B2TFR4_9PROT</name>
<dbReference type="SUPFAM" id="SSF110087">
    <property type="entry name" value="DR1885-like metal-binding protein"/>
    <property type="match status" value="1"/>
</dbReference>
<sequence length="152" mass="15693">MPLALALLGLSATARAHAHDYRQGDIAIGHPWSRAAPARITGAGFMTLRNTGGTPDRLVSASAEIAGSTEIHTHIREGDVMRMRAVEGGIPLPPGEEVLLAPGGYHLMLIGLKRAMAKGDRVPVTLTFERAGSITVELAVAAAGAPAGGHAH</sequence>
<dbReference type="InterPro" id="IPR007410">
    <property type="entry name" value="LpqE-like"/>
</dbReference>
<accession>A0A5B2TFR4</accession>
<dbReference type="PANTHER" id="PTHR36302">
    <property type="entry name" value="BLR7088 PROTEIN"/>
    <property type="match status" value="1"/>
</dbReference>
<proteinExistence type="predicted"/>
<gene>
    <name evidence="1" type="ORF">F0Q34_10695</name>
</gene>
<dbReference type="PANTHER" id="PTHR36302:SF1">
    <property type="entry name" value="COPPER CHAPERONE PCU(A)C"/>
    <property type="match status" value="1"/>
</dbReference>
<dbReference type="InterPro" id="IPR058248">
    <property type="entry name" value="Lxx211020-like"/>
</dbReference>
<comment type="caution">
    <text evidence="1">The sequence shown here is derived from an EMBL/GenBank/DDBJ whole genome shotgun (WGS) entry which is preliminary data.</text>
</comment>
<dbReference type="OrthoDB" id="9796962at2"/>
<evidence type="ECO:0000313" key="2">
    <source>
        <dbReference type="Proteomes" id="UP000322110"/>
    </source>
</evidence>
<dbReference type="Gene3D" id="2.60.40.1890">
    <property type="entry name" value="PCu(A)C copper chaperone"/>
    <property type="match status" value="1"/>
</dbReference>
<dbReference type="AlphaFoldDB" id="A0A5B2TFR4"/>